<sequence length="140" mass="15677">MRRAGGVSRSRASISGQRMASDMILARVIKTSLCFATRTLLFLCVFAYYKSPGRATYSSSSTKNSIRRGSVFSKVRLPGKTQVKKGGMTTGAVPKLTKKHLNSMKYWASLYHWRSRGARWQIYSLPSSSSLHECAFAKRE</sequence>
<gene>
    <name evidence="1" type="ORF">TKK_007256</name>
</gene>
<evidence type="ECO:0000313" key="2">
    <source>
        <dbReference type="Proteomes" id="UP001627154"/>
    </source>
</evidence>
<proteinExistence type="predicted"/>
<evidence type="ECO:0000313" key="1">
    <source>
        <dbReference type="EMBL" id="KAL3399402.1"/>
    </source>
</evidence>
<organism evidence="1 2">
    <name type="scientific">Trichogramma kaykai</name>
    <dbReference type="NCBI Taxonomy" id="54128"/>
    <lineage>
        <taxon>Eukaryota</taxon>
        <taxon>Metazoa</taxon>
        <taxon>Ecdysozoa</taxon>
        <taxon>Arthropoda</taxon>
        <taxon>Hexapoda</taxon>
        <taxon>Insecta</taxon>
        <taxon>Pterygota</taxon>
        <taxon>Neoptera</taxon>
        <taxon>Endopterygota</taxon>
        <taxon>Hymenoptera</taxon>
        <taxon>Apocrita</taxon>
        <taxon>Proctotrupomorpha</taxon>
        <taxon>Chalcidoidea</taxon>
        <taxon>Trichogrammatidae</taxon>
        <taxon>Trichogramma</taxon>
    </lineage>
</organism>
<comment type="caution">
    <text evidence="1">The sequence shown here is derived from an EMBL/GenBank/DDBJ whole genome shotgun (WGS) entry which is preliminary data.</text>
</comment>
<accession>A0ABD2X3G3</accession>
<keyword evidence="2" id="KW-1185">Reference proteome</keyword>
<protein>
    <submittedName>
        <fullName evidence="1">Uncharacterized protein</fullName>
    </submittedName>
</protein>
<name>A0ABD2X3G3_9HYME</name>
<dbReference type="AlphaFoldDB" id="A0ABD2X3G3"/>
<reference evidence="1 2" key="1">
    <citation type="journal article" date="2024" name="bioRxiv">
        <title>A reference genome for Trichogramma kaykai: A tiny desert-dwelling parasitoid wasp with competing sex-ratio distorters.</title>
        <authorList>
            <person name="Culotta J."/>
            <person name="Lindsey A.R."/>
        </authorList>
    </citation>
    <scope>NUCLEOTIDE SEQUENCE [LARGE SCALE GENOMIC DNA]</scope>
    <source>
        <strain evidence="1 2">KSX58</strain>
    </source>
</reference>
<dbReference type="Proteomes" id="UP001627154">
    <property type="component" value="Unassembled WGS sequence"/>
</dbReference>
<dbReference type="EMBL" id="JBJJXI010000056">
    <property type="protein sequence ID" value="KAL3399402.1"/>
    <property type="molecule type" value="Genomic_DNA"/>
</dbReference>